<accession>A0A415E0T1</accession>
<gene>
    <name evidence="1" type="ORF">DW099_10995</name>
</gene>
<dbReference type="EMBL" id="QRMS01000003">
    <property type="protein sequence ID" value="RHJ87220.1"/>
    <property type="molecule type" value="Genomic_DNA"/>
</dbReference>
<dbReference type="AlphaFoldDB" id="A0A415E0T1"/>
<dbReference type="STRING" id="1776384.GCA_900086585_00687"/>
<dbReference type="RefSeq" id="WP_118335765.1">
    <property type="nucleotide sequence ID" value="NZ_AP025567.1"/>
</dbReference>
<evidence type="ECO:0000313" key="1">
    <source>
        <dbReference type="EMBL" id="RHJ87220.1"/>
    </source>
</evidence>
<dbReference type="Pfam" id="PF13526">
    <property type="entry name" value="DUF4125"/>
    <property type="match status" value="1"/>
</dbReference>
<reference evidence="1 2" key="1">
    <citation type="submission" date="2018-08" db="EMBL/GenBank/DDBJ databases">
        <title>A genome reference for cultivated species of the human gut microbiota.</title>
        <authorList>
            <person name="Zou Y."/>
            <person name="Xue W."/>
            <person name="Luo G."/>
        </authorList>
    </citation>
    <scope>NUCLEOTIDE SEQUENCE [LARGE SCALE GENOMIC DNA]</scope>
    <source>
        <strain evidence="1 2">AM07-24</strain>
    </source>
</reference>
<dbReference type="OrthoDB" id="5387164at2"/>
<organism evidence="1 2">
    <name type="scientific">Emergencia timonensis</name>
    <dbReference type="NCBI Taxonomy" id="1776384"/>
    <lineage>
        <taxon>Bacteria</taxon>
        <taxon>Bacillati</taxon>
        <taxon>Bacillota</taxon>
        <taxon>Clostridia</taxon>
        <taxon>Peptostreptococcales</taxon>
        <taxon>Anaerovoracaceae</taxon>
        <taxon>Emergencia</taxon>
    </lineage>
</organism>
<keyword evidence="2" id="KW-1185">Reference proteome</keyword>
<dbReference type="InterPro" id="IPR025191">
    <property type="entry name" value="DUF4125"/>
</dbReference>
<sequence>MDIIERIIEKEYRMFDKVNEGGSRASCQDDKETFYAMRRCQFAAWNEEMRESYLEDLTCAEEDGFNLITEKYARMMKYTAPEEYAEMEPFLRPVTCEKEALVEQIHGISMDWSRKLRDQYPHIASGGRSLEDDEVSQFGGTSISTYLRGELLTYSEKTLSAYLKWQQELLAKGENMDLTILEETVKLYGFASLEEAEANMQC</sequence>
<name>A0A415E0T1_9FIRM</name>
<evidence type="ECO:0000313" key="2">
    <source>
        <dbReference type="Proteomes" id="UP000284841"/>
    </source>
</evidence>
<dbReference type="Proteomes" id="UP000284841">
    <property type="component" value="Unassembled WGS sequence"/>
</dbReference>
<proteinExistence type="predicted"/>
<protein>
    <submittedName>
        <fullName evidence="1">DUF4125 family protein</fullName>
    </submittedName>
</protein>
<comment type="caution">
    <text evidence="1">The sequence shown here is derived from an EMBL/GenBank/DDBJ whole genome shotgun (WGS) entry which is preliminary data.</text>
</comment>